<accession>A0A2T4IVN7</accession>
<evidence type="ECO:0000313" key="2">
    <source>
        <dbReference type="Proteomes" id="UP000240259"/>
    </source>
</evidence>
<keyword evidence="2" id="KW-1185">Reference proteome</keyword>
<dbReference type="AlphaFoldDB" id="A0A2T4IVN7"/>
<organism evidence="1 2">
    <name type="scientific">Mesorhizobium helmanticense</name>
    <dbReference type="NCBI Taxonomy" id="1776423"/>
    <lineage>
        <taxon>Bacteria</taxon>
        <taxon>Pseudomonadati</taxon>
        <taxon>Pseudomonadota</taxon>
        <taxon>Alphaproteobacteria</taxon>
        <taxon>Hyphomicrobiales</taxon>
        <taxon>Phyllobacteriaceae</taxon>
        <taxon>Mesorhizobium</taxon>
    </lineage>
</organism>
<proteinExistence type="predicted"/>
<dbReference type="OrthoDB" id="8099635at2"/>
<dbReference type="Proteomes" id="UP000240259">
    <property type="component" value="Unassembled WGS sequence"/>
</dbReference>
<name>A0A2T4IVN7_9HYPH</name>
<comment type="caution">
    <text evidence="1">The sequence shown here is derived from an EMBL/GenBank/DDBJ whole genome shotgun (WGS) entry which is preliminary data.</text>
</comment>
<reference evidence="1 2" key="1">
    <citation type="submission" date="2018-03" db="EMBL/GenBank/DDBJ databases">
        <title>Genome sequence of the symbiotic type strain Mesorhizobium helmanticense CSLC115NT isolated from Lotus corniculatus nodules.</title>
        <authorList>
            <person name="Sannazzaro A.I."/>
            <person name="Torres Tejerizo G.A."/>
            <person name="Dip D."/>
            <person name="Caballero M."/>
            <person name="Pistorio M."/>
            <person name="Estrella M.J."/>
        </authorList>
    </citation>
    <scope>NUCLEOTIDE SEQUENCE [LARGE SCALE GENOMIC DNA]</scope>
    <source>
        <strain evidence="1 2">CSLC115N</strain>
    </source>
</reference>
<dbReference type="RefSeq" id="WP_107649680.1">
    <property type="nucleotide sequence ID" value="NZ_PZJX01000027.1"/>
</dbReference>
<gene>
    <name evidence="1" type="ORF">C9427_13585</name>
</gene>
<sequence length="318" mass="35381">MLVPSLASAEAFDWAAQLQKSPRAVQAALGASARCSTASHSVPVKFIDQNTTVRADLFDPIENTNPKQYFWSVGGEEDLSIDRDDERRYVADTISVLNCILGREATVTAYTFDNRIFRIQLAFDRCASREEKTSQVLSTPEKPFTYRECDGFDPDEKDYDEAIFQTIKARNTYGYNSQGRPGIFDFRWNGHVRGEYKGAEENALFGFSCSVDRPTGARQVILDDEPYRCLIDVDNADLSHWSSTAMYEFLTPGVIFDSVAKRLTAKRVFIDMPAESLAAKSMWPGLGAMLDAVKSEISTRLAEKVSTEGAVSKILGAP</sequence>
<protein>
    <submittedName>
        <fullName evidence="1">Uncharacterized protein</fullName>
    </submittedName>
</protein>
<evidence type="ECO:0000313" key="1">
    <source>
        <dbReference type="EMBL" id="PTE09724.1"/>
    </source>
</evidence>
<dbReference type="EMBL" id="PZJX01000027">
    <property type="protein sequence ID" value="PTE09724.1"/>
    <property type="molecule type" value="Genomic_DNA"/>
</dbReference>